<accession>A0A915PUJ4</accession>
<dbReference type="WBParaSite" id="sdigi.contig266.g6853.t1">
    <property type="protein sequence ID" value="sdigi.contig266.g6853.t1"/>
    <property type="gene ID" value="sdigi.contig266.g6853"/>
</dbReference>
<reference evidence="3" key="1">
    <citation type="submission" date="2022-11" db="UniProtKB">
        <authorList>
            <consortium name="WormBaseParasite"/>
        </authorList>
    </citation>
    <scope>IDENTIFICATION</scope>
</reference>
<dbReference type="Proteomes" id="UP000887581">
    <property type="component" value="Unplaced"/>
</dbReference>
<dbReference type="PANTHER" id="PTHR46895">
    <property type="entry name" value="PROTEIN CBG20548-RELATED"/>
    <property type="match status" value="1"/>
</dbReference>
<evidence type="ECO:0000313" key="3">
    <source>
        <dbReference type="WBParaSite" id="sdigi.contig266.g6853.t1"/>
    </source>
</evidence>
<organism evidence="2 3">
    <name type="scientific">Setaria digitata</name>
    <dbReference type="NCBI Taxonomy" id="48799"/>
    <lineage>
        <taxon>Eukaryota</taxon>
        <taxon>Metazoa</taxon>
        <taxon>Ecdysozoa</taxon>
        <taxon>Nematoda</taxon>
        <taxon>Chromadorea</taxon>
        <taxon>Rhabditida</taxon>
        <taxon>Spirurina</taxon>
        <taxon>Spiruromorpha</taxon>
        <taxon>Filarioidea</taxon>
        <taxon>Setariidae</taxon>
        <taxon>Setaria</taxon>
    </lineage>
</organism>
<protein>
    <submittedName>
        <fullName evidence="3">G-protein coupled receptors family 1 profile domain-containing protein</fullName>
    </submittedName>
</protein>
<name>A0A915PUJ4_9BILA</name>
<evidence type="ECO:0000313" key="2">
    <source>
        <dbReference type="Proteomes" id="UP000887581"/>
    </source>
</evidence>
<feature type="transmembrane region" description="Helical" evidence="1">
    <location>
        <begin position="69"/>
        <end position="90"/>
    </location>
</feature>
<proteinExistence type="predicted"/>
<feature type="transmembrane region" description="Helical" evidence="1">
    <location>
        <begin position="163"/>
        <end position="182"/>
    </location>
</feature>
<feature type="transmembrane region" description="Helical" evidence="1">
    <location>
        <begin position="122"/>
        <end position="143"/>
    </location>
</feature>
<dbReference type="AlphaFoldDB" id="A0A915PUJ4"/>
<dbReference type="SUPFAM" id="SSF81321">
    <property type="entry name" value="Family A G protein-coupled receptor-like"/>
    <property type="match status" value="1"/>
</dbReference>
<keyword evidence="1" id="KW-0812">Transmembrane</keyword>
<sequence length="253" mass="28670">MFRTRNCCPLSVSDPAIRYATIVKSFCNDTQIYAFHIPVGAAVWPGNQTNPNPNWLKQLISWNTRIHELFVVFIPTIIIIVANVMLILTLKARKKNAFLSLNQITLLKRSSNAIRMKAEQNVTYTVCAIVTCFTLTQAPSGIVSAKLGFLEFKSPKWQRNVMVITNCMVIIGKSLNFLLFCLSSATFRHHFNVLIKDKLGDRVRLKEPERLKISVDGNVQSIMNNRKANQSTIPVNMIITTHPIETSITNRYC</sequence>
<evidence type="ECO:0000256" key="1">
    <source>
        <dbReference type="SAM" id="Phobius"/>
    </source>
</evidence>
<keyword evidence="2" id="KW-1185">Reference proteome</keyword>
<keyword evidence="1" id="KW-1133">Transmembrane helix</keyword>
<keyword evidence="1" id="KW-0472">Membrane</keyword>
<dbReference type="Gene3D" id="1.20.1070.10">
    <property type="entry name" value="Rhodopsin 7-helix transmembrane proteins"/>
    <property type="match status" value="1"/>
</dbReference>